<feature type="compositionally biased region" description="Polar residues" evidence="1">
    <location>
        <begin position="344"/>
        <end position="353"/>
    </location>
</feature>
<sequence length="1114" mass="121893">MSLLQLDLLDEAESSPELLYNNLPPSSPPLPSLLEGFQLYRLSSSPTTPKPPAEPDRPIVALPARPVDNDQDAQYSTDHVNESSPARTVADKRRKGWKKRHAANNTAKAKATTREGDVVGPFGIAVAEEEPSAADVEAQRRQTLEMALNCLLREGLSLGDLVLYVSDPSNKKGTERYQGLFSIPGRVEEVLDFWASSRNSRTGRQAVHGWAVSHVKHCLDEEGNAATRAKFLQARTMDIDPSFVLNFSLDQIRTQLTELCPTALDLFHAFSTTARQQKEQSSLSETRKRTLVTTQVVLALAARSQSNSYVRQVMGLYPTLTGTVKLPSGEELCAEDAEEGTPIPDSTNGTASGINDGPDPPQEQPEGAQAEESRNGIDAGREEAGVEAGAPSHVENDRERDGATTRGPGPGDDEQADARPSEGTSKLKSGLKRALGLLRLLSDSTMRVACGRARTHLLANVYDNINMMFKIAEQILGRSDSQQNGTCATAFELYGASLDDMKTADVLESFVKAPPLAIEDMLLSDQENVDLTARLEHTVLQIVAAYGGERFSRFRNQIDASMPVTEDKIPVHKTAIYPLPAMNIDESSTTGNADVLAKIYKNLTLDMNSPEFTRYVKVVSGDQLSIARIRSLVQNRAGHEALSRSFLWALCMPGLFHYKMAATHGLLELHYGTQSRSDPGSLVNHNASLNRKPIVLTSFPPFRTARDLIFVSLYARVLHCLLLVSGCDSLDYANTQVAQRVREKREEERRAWEAARQEQVPSQGPDDDDEKFVPKEGDEVFENAILYMRDGLVMREYNDAVKSGDSGRVVTVLKLWALAFRGSGRTKYAYEMLHLIHNLTHVWPASLRKIILQNWLVNPTGKPNAWVETIYQAHGSNASWEWLAMISPCVDILRRLVTQINAELGGRQGVKHTSPDLERDIKHLMDSLNDKDVYTEVPGRRIESDGPKSTCVPNAVGLGWTQLAGPLADFNVQLRRLQKRCTTVPLTGAPYTSAQPAVTVSAGAAVAPTAVPSSDASVLTAAQTLAHASTAPLDGDSNRGDRPTLNIDATLPTGLAPHSSSSVPVDPAAAEEEEYWSKFPWDDLDTEESSSDSFTLDSAADVALDMDDLCTLDE</sequence>
<proteinExistence type="predicted"/>
<keyword evidence="4" id="KW-1185">Reference proteome</keyword>
<evidence type="ECO:0000313" key="4">
    <source>
        <dbReference type="Proteomes" id="UP000184267"/>
    </source>
</evidence>
<feature type="compositionally biased region" description="Low complexity" evidence="1">
    <location>
        <begin position="1056"/>
        <end position="1068"/>
    </location>
</feature>
<feature type="compositionally biased region" description="Polar residues" evidence="1">
    <location>
        <begin position="72"/>
        <end position="86"/>
    </location>
</feature>
<evidence type="ECO:0000259" key="2">
    <source>
        <dbReference type="Pfam" id="PF20231"/>
    </source>
</evidence>
<accession>A0A1M2W4Q5</accession>
<dbReference type="OMA" id="GEYSHAN"/>
<feature type="region of interest" description="Disordered" evidence="1">
    <location>
        <begin position="753"/>
        <end position="773"/>
    </location>
</feature>
<organism evidence="3 4">
    <name type="scientific">Trametes pubescens</name>
    <name type="common">White-rot fungus</name>
    <dbReference type="NCBI Taxonomy" id="154538"/>
    <lineage>
        <taxon>Eukaryota</taxon>
        <taxon>Fungi</taxon>
        <taxon>Dikarya</taxon>
        <taxon>Basidiomycota</taxon>
        <taxon>Agaricomycotina</taxon>
        <taxon>Agaricomycetes</taxon>
        <taxon>Polyporales</taxon>
        <taxon>Polyporaceae</taxon>
        <taxon>Trametes</taxon>
    </lineage>
</organism>
<dbReference type="EMBL" id="MNAD01000234">
    <property type="protein sequence ID" value="OJT14839.1"/>
    <property type="molecule type" value="Genomic_DNA"/>
</dbReference>
<feature type="domain" description="DUF6589" evidence="2">
    <location>
        <begin position="512"/>
        <end position="912"/>
    </location>
</feature>
<dbReference type="OrthoDB" id="2803256at2759"/>
<evidence type="ECO:0000313" key="3">
    <source>
        <dbReference type="EMBL" id="OJT14839.1"/>
    </source>
</evidence>
<feature type="compositionally biased region" description="Basic and acidic residues" evidence="1">
    <location>
        <begin position="394"/>
        <end position="403"/>
    </location>
</feature>
<feature type="region of interest" description="Disordered" evidence="1">
    <location>
        <begin position="41"/>
        <end position="114"/>
    </location>
</feature>
<protein>
    <recommendedName>
        <fullName evidence="2">DUF6589 domain-containing protein</fullName>
    </recommendedName>
</protein>
<feature type="region of interest" description="Disordered" evidence="1">
    <location>
        <begin position="333"/>
        <end position="428"/>
    </location>
</feature>
<dbReference type="STRING" id="154538.A0A1M2W4Q5"/>
<name>A0A1M2W4Q5_TRAPU</name>
<dbReference type="InterPro" id="IPR046496">
    <property type="entry name" value="DUF6589"/>
</dbReference>
<dbReference type="Proteomes" id="UP000184267">
    <property type="component" value="Unassembled WGS sequence"/>
</dbReference>
<feature type="compositionally biased region" description="Basic residues" evidence="1">
    <location>
        <begin position="92"/>
        <end position="102"/>
    </location>
</feature>
<feature type="region of interest" description="Disordered" evidence="1">
    <location>
        <begin position="1030"/>
        <end position="1098"/>
    </location>
</feature>
<dbReference type="AlphaFoldDB" id="A0A1M2W4Q5"/>
<dbReference type="Pfam" id="PF20231">
    <property type="entry name" value="DUF6589"/>
    <property type="match status" value="1"/>
</dbReference>
<gene>
    <name evidence="3" type="ORF">TRAPUB_8633</name>
</gene>
<evidence type="ECO:0000256" key="1">
    <source>
        <dbReference type="SAM" id="MobiDB-lite"/>
    </source>
</evidence>
<reference evidence="3 4" key="1">
    <citation type="submission" date="2016-10" db="EMBL/GenBank/DDBJ databases">
        <title>Genome sequence of the basidiomycete white-rot fungus Trametes pubescens.</title>
        <authorList>
            <person name="Makela M.R."/>
            <person name="Granchi Z."/>
            <person name="Peng M."/>
            <person name="De Vries R.P."/>
            <person name="Grigoriev I."/>
            <person name="Riley R."/>
            <person name="Hilden K."/>
        </authorList>
    </citation>
    <scope>NUCLEOTIDE SEQUENCE [LARGE SCALE GENOMIC DNA]</scope>
    <source>
        <strain evidence="3 4">FBCC735</strain>
    </source>
</reference>
<comment type="caution">
    <text evidence="3">The sequence shown here is derived from an EMBL/GenBank/DDBJ whole genome shotgun (WGS) entry which is preliminary data.</text>
</comment>
<feature type="compositionally biased region" description="Basic and acidic residues" evidence="1">
    <location>
        <begin position="371"/>
        <end position="384"/>
    </location>
</feature>